<organism evidence="2 3">
    <name type="scientific">Stephania cephalantha</name>
    <dbReference type="NCBI Taxonomy" id="152367"/>
    <lineage>
        <taxon>Eukaryota</taxon>
        <taxon>Viridiplantae</taxon>
        <taxon>Streptophyta</taxon>
        <taxon>Embryophyta</taxon>
        <taxon>Tracheophyta</taxon>
        <taxon>Spermatophyta</taxon>
        <taxon>Magnoliopsida</taxon>
        <taxon>Ranunculales</taxon>
        <taxon>Menispermaceae</taxon>
        <taxon>Menispermoideae</taxon>
        <taxon>Cissampelideae</taxon>
        <taxon>Stephania</taxon>
    </lineage>
</organism>
<keyword evidence="3" id="KW-1185">Reference proteome</keyword>
<proteinExistence type="predicted"/>
<keyword evidence="1" id="KW-0812">Transmembrane</keyword>
<accession>A0AAP0KUL7</accession>
<dbReference type="EMBL" id="JBBNAG010000002">
    <property type="protein sequence ID" value="KAK9158540.1"/>
    <property type="molecule type" value="Genomic_DNA"/>
</dbReference>
<feature type="transmembrane region" description="Helical" evidence="1">
    <location>
        <begin position="32"/>
        <end position="52"/>
    </location>
</feature>
<name>A0AAP0KUL7_9MAGN</name>
<keyword evidence="1" id="KW-1133">Transmembrane helix</keyword>
<comment type="caution">
    <text evidence="2">The sequence shown here is derived from an EMBL/GenBank/DDBJ whole genome shotgun (WGS) entry which is preliminary data.</text>
</comment>
<dbReference type="Proteomes" id="UP001419268">
    <property type="component" value="Unassembled WGS sequence"/>
</dbReference>
<keyword evidence="1" id="KW-0472">Membrane</keyword>
<sequence>MPEDIHHLLDDHDEFMLQLMPPPRPPPRHSDWMFYLFLMVCAAMAFGIGVAYREGVDKASLFLLDLDGIRSAS</sequence>
<protein>
    <submittedName>
        <fullName evidence="2">Uncharacterized protein</fullName>
    </submittedName>
</protein>
<reference evidence="2 3" key="1">
    <citation type="submission" date="2024-01" db="EMBL/GenBank/DDBJ databases">
        <title>Genome assemblies of Stephania.</title>
        <authorList>
            <person name="Yang L."/>
        </authorList>
    </citation>
    <scope>NUCLEOTIDE SEQUENCE [LARGE SCALE GENOMIC DNA]</scope>
    <source>
        <strain evidence="2">JXDWG</strain>
        <tissue evidence="2">Leaf</tissue>
    </source>
</reference>
<gene>
    <name evidence="2" type="ORF">Scep_005114</name>
</gene>
<evidence type="ECO:0000256" key="1">
    <source>
        <dbReference type="SAM" id="Phobius"/>
    </source>
</evidence>
<evidence type="ECO:0000313" key="2">
    <source>
        <dbReference type="EMBL" id="KAK9158540.1"/>
    </source>
</evidence>
<dbReference type="AlphaFoldDB" id="A0AAP0KUL7"/>
<evidence type="ECO:0000313" key="3">
    <source>
        <dbReference type="Proteomes" id="UP001419268"/>
    </source>
</evidence>